<dbReference type="PRINTS" id="PR00778">
    <property type="entry name" value="HTHARSR"/>
</dbReference>
<dbReference type="EMBL" id="JAULJQ010000004">
    <property type="protein sequence ID" value="MDO2409340.1"/>
    <property type="molecule type" value="Genomic_DNA"/>
</dbReference>
<keyword evidence="6" id="KW-1185">Reference proteome</keyword>
<evidence type="ECO:0000256" key="1">
    <source>
        <dbReference type="ARBA" id="ARBA00023015"/>
    </source>
</evidence>
<accession>A0ABT8T6K5</accession>
<evidence type="ECO:0000256" key="3">
    <source>
        <dbReference type="ARBA" id="ARBA00023163"/>
    </source>
</evidence>
<dbReference type="InterPro" id="IPR036390">
    <property type="entry name" value="WH_DNA-bd_sf"/>
</dbReference>
<name>A0ABT8T6K5_9BACT</name>
<keyword evidence="2" id="KW-0238">DNA-binding</keyword>
<dbReference type="PANTHER" id="PTHR33154:SF18">
    <property type="entry name" value="ARSENICAL RESISTANCE OPERON REPRESSOR"/>
    <property type="match status" value="1"/>
</dbReference>
<dbReference type="Pfam" id="PF01022">
    <property type="entry name" value="HTH_5"/>
    <property type="match status" value="1"/>
</dbReference>
<evidence type="ECO:0000313" key="6">
    <source>
        <dbReference type="Proteomes" id="UP001171111"/>
    </source>
</evidence>
<dbReference type="CDD" id="cd00090">
    <property type="entry name" value="HTH_ARSR"/>
    <property type="match status" value="1"/>
</dbReference>
<dbReference type="InterPro" id="IPR036388">
    <property type="entry name" value="WH-like_DNA-bd_sf"/>
</dbReference>
<evidence type="ECO:0000256" key="2">
    <source>
        <dbReference type="ARBA" id="ARBA00023125"/>
    </source>
</evidence>
<evidence type="ECO:0000313" key="5">
    <source>
        <dbReference type="EMBL" id="MDO2409340.1"/>
    </source>
</evidence>
<dbReference type="NCBIfam" id="NF033788">
    <property type="entry name" value="HTH_metalloreg"/>
    <property type="match status" value="1"/>
</dbReference>
<organism evidence="5 6">
    <name type="scientific">Campylobacter magnus</name>
    <dbReference type="NCBI Taxonomy" id="3026462"/>
    <lineage>
        <taxon>Bacteria</taxon>
        <taxon>Pseudomonadati</taxon>
        <taxon>Campylobacterota</taxon>
        <taxon>Epsilonproteobacteria</taxon>
        <taxon>Campylobacterales</taxon>
        <taxon>Campylobacteraceae</taxon>
        <taxon>Campylobacter</taxon>
    </lineage>
</organism>
<keyword evidence="3" id="KW-0804">Transcription</keyword>
<dbReference type="Gene3D" id="1.10.10.10">
    <property type="entry name" value="Winged helix-like DNA-binding domain superfamily/Winged helix DNA-binding domain"/>
    <property type="match status" value="1"/>
</dbReference>
<evidence type="ECO:0000259" key="4">
    <source>
        <dbReference type="PROSITE" id="PS50987"/>
    </source>
</evidence>
<dbReference type="InterPro" id="IPR051081">
    <property type="entry name" value="HTH_MetalResp_TranReg"/>
</dbReference>
<proteinExistence type="predicted"/>
<dbReference type="PANTHER" id="PTHR33154">
    <property type="entry name" value="TRANSCRIPTIONAL REGULATOR, ARSR FAMILY"/>
    <property type="match status" value="1"/>
</dbReference>
<dbReference type="Proteomes" id="UP001171111">
    <property type="component" value="Unassembled WGS sequence"/>
</dbReference>
<protein>
    <submittedName>
        <fullName evidence="5">Metalloregulator ArsR/SmtB family transcription factor</fullName>
    </submittedName>
</protein>
<dbReference type="SUPFAM" id="SSF46785">
    <property type="entry name" value="Winged helix' DNA-binding domain"/>
    <property type="match status" value="1"/>
</dbReference>
<dbReference type="PROSITE" id="PS50987">
    <property type="entry name" value="HTH_ARSR_2"/>
    <property type="match status" value="1"/>
</dbReference>
<keyword evidence="1" id="KW-0805">Transcription regulation</keyword>
<dbReference type="SMART" id="SM00418">
    <property type="entry name" value="HTH_ARSR"/>
    <property type="match status" value="1"/>
</dbReference>
<feature type="domain" description="HTH arsR-type" evidence="4">
    <location>
        <begin position="1"/>
        <end position="98"/>
    </location>
</feature>
<reference evidence="5 6" key="1">
    <citation type="submission" date="2023-06" db="EMBL/GenBank/DDBJ databases">
        <title>Campylobacter magnum sp. nov., isolated from cecal contents of domestic pigs (Sus scrofa domesticus).</title>
        <authorList>
            <person name="Papic B."/>
            <person name="Gruntar I."/>
        </authorList>
    </citation>
    <scope>NUCLEOTIDE SEQUENCE [LARGE SCALE GENOMIC DNA]</scope>
    <source>
        <strain evidence="6">34484-21</strain>
    </source>
</reference>
<dbReference type="InterPro" id="IPR001845">
    <property type="entry name" value="HTH_ArsR_DNA-bd_dom"/>
</dbReference>
<dbReference type="InterPro" id="IPR011991">
    <property type="entry name" value="ArsR-like_HTH"/>
</dbReference>
<comment type="caution">
    <text evidence="5">The sequence shown here is derived from an EMBL/GenBank/DDBJ whole genome shotgun (WGS) entry which is preliminary data.</text>
</comment>
<dbReference type="RefSeq" id="WP_302244215.1">
    <property type="nucleotide sequence ID" value="NZ_JAULJQ010000004.1"/>
</dbReference>
<gene>
    <name evidence="5" type="ORF">Q2362_04405</name>
</gene>
<sequence length="98" mass="11401">MSIEELAQIAKALSDTNRLNIIKMLTKSRLCACELLEKLEVTQPTLSHHMKILCECGLVFAFKEGKWQHYDINCERFKEFKESINAISCLNCEHKERN</sequence>